<feature type="binding site" evidence="2">
    <location>
        <position position="208"/>
    </location>
    <ligand>
        <name>Zn(2+)</name>
        <dbReference type="ChEBI" id="CHEBI:29105"/>
    </ligand>
</feature>
<gene>
    <name evidence="4" type="ORF">G1C98_1689</name>
</gene>
<keyword evidence="1" id="KW-0520">NAD</keyword>
<dbReference type="EMBL" id="JAAIIF010000018">
    <property type="protein sequence ID" value="NMM96951.1"/>
    <property type="molecule type" value="Genomic_DNA"/>
</dbReference>
<accession>A0A7Y0EV24</accession>
<dbReference type="Gene3D" id="3.40.50.1220">
    <property type="entry name" value="TPP-binding domain"/>
    <property type="match status" value="1"/>
</dbReference>
<evidence type="ECO:0000256" key="1">
    <source>
        <dbReference type="ARBA" id="ARBA00023027"/>
    </source>
</evidence>
<feature type="binding site" evidence="2">
    <location>
        <position position="170"/>
    </location>
    <ligand>
        <name>Zn(2+)</name>
        <dbReference type="ChEBI" id="CHEBI:29105"/>
    </ligand>
</feature>
<organism evidence="4 5">
    <name type="scientific">Bifidobacterium erythrocebi</name>
    <dbReference type="NCBI Taxonomy" id="2675325"/>
    <lineage>
        <taxon>Bacteria</taxon>
        <taxon>Bacillati</taxon>
        <taxon>Actinomycetota</taxon>
        <taxon>Actinomycetes</taxon>
        <taxon>Bifidobacteriales</taxon>
        <taxon>Bifidobacteriaceae</taxon>
        <taxon>Bifidobacterium</taxon>
    </lineage>
</organism>
<dbReference type="GO" id="GO:0046872">
    <property type="term" value="F:metal ion binding"/>
    <property type="evidence" value="ECO:0007669"/>
    <property type="project" value="UniProtKB-KW"/>
</dbReference>
<evidence type="ECO:0000256" key="2">
    <source>
        <dbReference type="PROSITE-ProRule" id="PRU00236"/>
    </source>
</evidence>
<feature type="domain" description="Deacetylase sirtuin-type" evidence="3">
    <location>
        <begin position="17"/>
        <end position="316"/>
    </location>
</feature>
<dbReference type="InterPro" id="IPR026590">
    <property type="entry name" value="Ssirtuin_cat_dom"/>
</dbReference>
<evidence type="ECO:0000259" key="3">
    <source>
        <dbReference type="PROSITE" id="PS50305"/>
    </source>
</evidence>
<protein>
    <submittedName>
        <fullName evidence="4">Transcriptional regulator, Sir2 family</fullName>
    </submittedName>
</protein>
<feature type="binding site" evidence="2">
    <location>
        <position position="174"/>
    </location>
    <ligand>
        <name>Zn(2+)</name>
        <dbReference type="ChEBI" id="CHEBI:29105"/>
    </ligand>
</feature>
<name>A0A7Y0EV24_9BIFI</name>
<dbReference type="PROSITE" id="PS50305">
    <property type="entry name" value="SIRTUIN"/>
    <property type="match status" value="1"/>
</dbReference>
<dbReference type="InterPro" id="IPR029035">
    <property type="entry name" value="DHS-like_NAD/FAD-binding_dom"/>
</dbReference>
<dbReference type="Proteomes" id="UP000529710">
    <property type="component" value="Unassembled WGS sequence"/>
</dbReference>
<comment type="caution">
    <text evidence="2">Lacks conserved residue(s) required for the propagation of feature annotation.</text>
</comment>
<sequence>MSSPTATARFTSAYSPTMTDSEHAAAIERLAQAWREADCVLIGAGSGLSTSAGYTYSGERFDRLFSDFKERYGITDMYSGGFYPFDTLEEYWAWWSRAIYCNRYAPMPKPVHRLLLGMLDGSVRARGGETAGSAKDYFVLTTNVDHCFQRAGFDKARLFYTQGDYGLWQCSLPCAQVTYDNEQAVRAMVEEQSDMRVPSELVPHCPRCGRPMMPNLRVDGSFVEDDGWHAAAKRYHNFLVRHEKSRILLLELGVGGNTPGIIKYPFWQLANANPQATYACLNLGEAAAPPQIHSRSICINADIGQTLTELARALRR</sequence>
<comment type="caution">
    <text evidence="4">The sequence shown here is derived from an EMBL/GenBank/DDBJ whole genome shotgun (WGS) entry which is preliminary data.</text>
</comment>
<evidence type="ECO:0000313" key="5">
    <source>
        <dbReference type="Proteomes" id="UP000529710"/>
    </source>
</evidence>
<keyword evidence="5" id="KW-1185">Reference proteome</keyword>
<evidence type="ECO:0000313" key="4">
    <source>
        <dbReference type="EMBL" id="NMM96951.1"/>
    </source>
</evidence>
<dbReference type="SUPFAM" id="SSF52467">
    <property type="entry name" value="DHS-like NAD/FAD-binding domain"/>
    <property type="match status" value="1"/>
</dbReference>
<keyword evidence="2" id="KW-0479">Metal-binding</keyword>
<keyword evidence="2" id="KW-0862">Zinc</keyword>
<proteinExistence type="predicted"/>
<reference evidence="4 5" key="1">
    <citation type="submission" date="2020-02" db="EMBL/GenBank/DDBJ databases">
        <title>Characterization of phylogenetic diversity of novel bifidobacterial species isolated in Czech ZOOs.</title>
        <authorList>
            <person name="Lugli G.A."/>
            <person name="Vera N.B."/>
            <person name="Ventura M."/>
        </authorList>
    </citation>
    <scope>NUCLEOTIDE SEQUENCE [LARGE SCALE GENOMIC DNA]</scope>
    <source>
        <strain evidence="4 5">DSM 109960</strain>
    </source>
</reference>
<feature type="binding site" evidence="2">
    <location>
        <position position="205"/>
    </location>
    <ligand>
        <name>Zn(2+)</name>
        <dbReference type="ChEBI" id="CHEBI:29105"/>
    </ligand>
</feature>
<dbReference type="AlphaFoldDB" id="A0A7Y0EV24"/>